<organism evidence="1 2">
    <name type="scientific">Dermatophagoides farinae</name>
    <name type="common">American house dust mite</name>
    <dbReference type="NCBI Taxonomy" id="6954"/>
    <lineage>
        <taxon>Eukaryota</taxon>
        <taxon>Metazoa</taxon>
        <taxon>Ecdysozoa</taxon>
        <taxon>Arthropoda</taxon>
        <taxon>Chelicerata</taxon>
        <taxon>Arachnida</taxon>
        <taxon>Acari</taxon>
        <taxon>Acariformes</taxon>
        <taxon>Sarcoptiformes</taxon>
        <taxon>Astigmata</taxon>
        <taxon>Psoroptidia</taxon>
        <taxon>Analgoidea</taxon>
        <taxon>Pyroglyphidae</taxon>
        <taxon>Dermatophagoidinae</taxon>
        <taxon>Dermatophagoides</taxon>
    </lineage>
</organism>
<evidence type="ECO:0000313" key="1">
    <source>
        <dbReference type="EMBL" id="KAH9506257.1"/>
    </source>
</evidence>
<dbReference type="EMBL" id="ASGP02000005">
    <property type="protein sequence ID" value="KAH9506257.1"/>
    <property type="molecule type" value="Genomic_DNA"/>
</dbReference>
<keyword evidence="2" id="KW-1185">Reference proteome</keyword>
<reference evidence="1" key="2">
    <citation type="journal article" date="2022" name="Res Sq">
        <title>Comparative Genomics Reveals Insights into the Divergent Evolution of Astigmatic Mites and Household Pest Adaptations.</title>
        <authorList>
            <person name="Xiong Q."/>
            <person name="Wan A.T.-Y."/>
            <person name="Liu X.-Y."/>
            <person name="Fung C.S.-H."/>
            <person name="Xiao X."/>
            <person name="Malainual N."/>
            <person name="Hou J."/>
            <person name="Wang L."/>
            <person name="Wang M."/>
            <person name="Yang K."/>
            <person name="Cui Y."/>
            <person name="Leung E."/>
            <person name="Nong W."/>
            <person name="Shin S.-K."/>
            <person name="Au S."/>
            <person name="Jeong K.Y."/>
            <person name="Chew F.T."/>
            <person name="Hui J."/>
            <person name="Leung T.F."/>
            <person name="Tungtrongchitr A."/>
            <person name="Zhong N."/>
            <person name="Liu Z."/>
            <person name="Tsui S."/>
        </authorList>
    </citation>
    <scope>NUCLEOTIDE SEQUENCE</scope>
    <source>
        <strain evidence="1">Derf</strain>
        <tissue evidence="1">Whole organism</tissue>
    </source>
</reference>
<protein>
    <submittedName>
        <fullName evidence="1">Uncharacterized protein</fullName>
    </submittedName>
</protein>
<proteinExistence type="predicted"/>
<dbReference type="AlphaFoldDB" id="A0A922L182"/>
<reference evidence="1" key="1">
    <citation type="submission" date="2013-05" db="EMBL/GenBank/DDBJ databases">
        <authorList>
            <person name="Yim A.K.Y."/>
            <person name="Chan T.F."/>
            <person name="Ji K.M."/>
            <person name="Liu X.Y."/>
            <person name="Zhou J.W."/>
            <person name="Li R.Q."/>
            <person name="Yang K.Y."/>
            <person name="Li J."/>
            <person name="Li M."/>
            <person name="Law P.T.W."/>
            <person name="Wu Y.L."/>
            <person name="Cai Z.L."/>
            <person name="Qin H."/>
            <person name="Bao Y."/>
            <person name="Leung R.K.K."/>
            <person name="Ng P.K.S."/>
            <person name="Zou J."/>
            <person name="Zhong X.J."/>
            <person name="Ran P.X."/>
            <person name="Zhong N.S."/>
            <person name="Liu Z.G."/>
            <person name="Tsui S.K.W."/>
        </authorList>
    </citation>
    <scope>NUCLEOTIDE SEQUENCE</scope>
    <source>
        <strain evidence="1">Derf</strain>
        <tissue evidence="1">Whole organism</tissue>
    </source>
</reference>
<comment type="caution">
    <text evidence="1">The sequence shown here is derived from an EMBL/GenBank/DDBJ whole genome shotgun (WGS) entry which is preliminary data.</text>
</comment>
<evidence type="ECO:0000313" key="2">
    <source>
        <dbReference type="Proteomes" id="UP000790347"/>
    </source>
</evidence>
<dbReference type="Proteomes" id="UP000790347">
    <property type="component" value="Unassembled WGS sequence"/>
</dbReference>
<sequence length="124" mass="13525">MFGGGNNSFILAQYLSKTISLSLCRYFPVMRAIVTLATYSMTRSNGGELLMAVMAMNEAVEYDFMATAISIKLATNCLQIMGAKPSKPGDVLLLNLVMAFISSRSVTGWNGVSSLRWILDQLLT</sequence>
<name>A0A922L182_DERFA</name>
<gene>
    <name evidence="1" type="ORF">DERF_010999</name>
</gene>
<accession>A0A922L182</accession>